<dbReference type="AlphaFoldDB" id="A0A5B7JQ28"/>
<sequence length="70" mass="8112">MSSSLHHQTNTCHSSQTTTELRECCGKTQERRGKTLQAFRIKTRTAAFHEHREARIRSAVDFPDVNRELN</sequence>
<evidence type="ECO:0000256" key="1">
    <source>
        <dbReference type="SAM" id="MobiDB-lite"/>
    </source>
</evidence>
<evidence type="ECO:0000313" key="3">
    <source>
        <dbReference type="Proteomes" id="UP000324222"/>
    </source>
</evidence>
<accession>A0A5B7JQ28</accession>
<dbReference type="Proteomes" id="UP000324222">
    <property type="component" value="Unassembled WGS sequence"/>
</dbReference>
<dbReference type="EMBL" id="VSRR010106373">
    <property type="protein sequence ID" value="MPC96543.1"/>
    <property type="molecule type" value="Genomic_DNA"/>
</dbReference>
<gene>
    <name evidence="2" type="ORF">E2C01_091806</name>
</gene>
<proteinExistence type="predicted"/>
<evidence type="ECO:0000313" key="2">
    <source>
        <dbReference type="EMBL" id="MPC96543.1"/>
    </source>
</evidence>
<protein>
    <submittedName>
        <fullName evidence="2">Uncharacterized protein</fullName>
    </submittedName>
</protein>
<comment type="caution">
    <text evidence="2">The sequence shown here is derived from an EMBL/GenBank/DDBJ whole genome shotgun (WGS) entry which is preliminary data.</text>
</comment>
<name>A0A5B7JQ28_PORTR</name>
<feature type="region of interest" description="Disordered" evidence="1">
    <location>
        <begin position="1"/>
        <end position="23"/>
    </location>
</feature>
<keyword evidence="3" id="KW-1185">Reference proteome</keyword>
<feature type="compositionally biased region" description="Polar residues" evidence="1">
    <location>
        <begin position="1"/>
        <end position="19"/>
    </location>
</feature>
<reference evidence="2 3" key="1">
    <citation type="submission" date="2019-05" db="EMBL/GenBank/DDBJ databases">
        <title>Another draft genome of Portunus trituberculatus and its Hox gene families provides insights of decapod evolution.</title>
        <authorList>
            <person name="Jeong J.-H."/>
            <person name="Song I."/>
            <person name="Kim S."/>
            <person name="Choi T."/>
            <person name="Kim D."/>
            <person name="Ryu S."/>
            <person name="Kim W."/>
        </authorList>
    </citation>
    <scope>NUCLEOTIDE SEQUENCE [LARGE SCALE GENOMIC DNA]</scope>
    <source>
        <tissue evidence="2">Muscle</tissue>
    </source>
</reference>
<organism evidence="2 3">
    <name type="scientific">Portunus trituberculatus</name>
    <name type="common">Swimming crab</name>
    <name type="synonym">Neptunus trituberculatus</name>
    <dbReference type="NCBI Taxonomy" id="210409"/>
    <lineage>
        <taxon>Eukaryota</taxon>
        <taxon>Metazoa</taxon>
        <taxon>Ecdysozoa</taxon>
        <taxon>Arthropoda</taxon>
        <taxon>Crustacea</taxon>
        <taxon>Multicrustacea</taxon>
        <taxon>Malacostraca</taxon>
        <taxon>Eumalacostraca</taxon>
        <taxon>Eucarida</taxon>
        <taxon>Decapoda</taxon>
        <taxon>Pleocyemata</taxon>
        <taxon>Brachyura</taxon>
        <taxon>Eubrachyura</taxon>
        <taxon>Portunoidea</taxon>
        <taxon>Portunidae</taxon>
        <taxon>Portuninae</taxon>
        <taxon>Portunus</taxon>
    </lineage>
</organism>